<dbReference type="Pfam" id="PF04290">
    <property type="entry name" value="DctQ"/>
    <property type="match status" value="1"/>
</dbReference>
<keyword evidence="12" id="KW-1185">Reference proteome</keyword>
<organism evidence="11 12">
    <name type="scientific">Dichotomicrobium thermohalophilum</name>
    <dbReference type="NCBI Taxonomy" id="933063"/>
    <lineage>
        <taxon>Bacteria</taxon>
        <taxon>Pseudomonadati</taxon>
        <taxon>Pseudomonadota</taxon>
        <taxon>Alphaproteobacteria</taxon>
        <taxon>Hyphomicrobiales</taxon>
        <taxon>Hyphomicrobiaceae</taxon>
        <taxon>Dichotomicrobium</taxon>
    </lineage>
</organism>
<dbReference type="PANTHER" id="PTHR35011">
    <property type="entry name" value="2,3-DIKETO-L-GULONATE TRAP TRANSPORTER SMALL PERMEASE PROTEIN YIAM"/>
    <property type="match status" value="1"/>
</dbReference>
<feature type="domain" description="Tripartite ATP-independent periplasmic transporters DctQ component" evidence="10">
    <location>
        <begin position="30"/>
        <end position="163"/>
    </location>
</feature>
<evidence type="ECO:0000256" key="9">
    <source>
        <dbReference type="RuleBase" id="RU369079"/>
    </source>
</evidence>
<dbReference type="InterPro" id="IPR055348">
    <property type="entry name" value="DctQ"/>
</dbReference>
<dbReference type="AlphaFoldDB" id="A0A397Q392"/>
<dbReference type="Proteomes" id="UP000266273">
    <property type="component" value="Unassembled WGS sequence"/>
</dbReference>
<accession>A0A397Q392</accession>
<keyword evidence="5 9" id="KW-0812">Transmembrane</keyword>
<name>A0A397Q392_9HYPH</name>
<feature type="transmembrane region" description="Helical" evidence="9">
    <location>
        <begin position="22"/>
        <end position="44"/>
    </location>
</feature>
<feature type="transmembrane region" description="Helical" evidence="9">
    <location>
        <begin position="93"/>
        <end position="117"/>
    </location>
</feature>
<sequence length="180" mass="19493">MKGSLSGLIDHADKLVGQAGRLTAWLGLGLVLLVAFDVLARYLFAYGLVALQELEWHLLAVTMLIGMSFTLHRGDEVRVDILYARFGPWTQALVRLLSAVLTLAISVIVIKLSLPYVGQSLAMNEGSPDPGGLPYRFVLKSFIPLGFALLALQALVQVARTAQALLQSQTNTSKSDHHGN</sequence>
<keyword evidence="6 9" id="KW-1133">Transmembrane helix</keyword>
<keyword evidence="4 9" id="KW-0997">Cell inner membrane</keyword>
<feature type="transmembrane region" description="Helical" evidence="9">
    <location>
        <begin position="56"/>
        <end position="72"/>
    </location>
</feature>
<evidence type="ECO:0000256" key="4">
    <source>
        <dbReference type="ARBA" id="ARBA00022519"/>
    </source>
</evidence>
<evidence type="ECO:0000256" key="3">
    <source>
        <dbReference type="ARBA" id="ARBA00022475"/>
    </source>
</evidence>
<keyword evidence="7 9" id="KW-0472">Membrane</keyword>
<evidence type="ECO:0000256" key="8">
    <source>
        <dbReference type="ARBA" id="ARBA00038436"/>
    </source>
</evidence>
<evidence type="ECO:0000313" key="12">
    <source>
        <dbReference type="Proteomes" id="UP000266273"/>
    </source>
</evidence>
<dbReference type="RefSeq" id="WP_119060303.1">
    <property type="nucleotide sequence ID" value="NZ_QXDF01000001.1"/>
</dbReference>
<dbReference type="InterPro" id="IPR007387">
    <property type="entry name" value="TRAP_DctQ"/>
</dbReference>
<comment type="caution">
    <text evidence="11">The sequence shown here is derived from an EMBL/GenBank/DDBJ whole genome shotgun (WGS) entry which is preliminary data.</text>
</comment>
<protein>
    <recommendedName>
        <fullName evidence="9">TRAP transporter small permease protein</fullName>
    </recommendedName>
</protein>
<reference evidence="11 12" key="1">
    <citation type="submission" date="2018-08" db="EMBL/GenBank/DDBJ databases">
        <title>Genomic Encyclopedia of Archaeal and Bacterial Type Strains, Phase II (KMG-II): from individual species to whole genera.</title>
        <authorList>
            <person name="Goeker M."/>
        </authorList>
    </citation>
    <scope>NUCLEOTIDE SEQUENCE [LARGE SCALE GENOMIC DNA]</scope>
    <source>
        <strain evidence="11 12">DSM 5002</strain>
    </source>
</reference>
<comment type="similarity">
    <text evidence="8 9">Belongs to the TRAP transporter small permease family.</text>
</comment>
<gene>
    <name evidence="11" type="ORF">BXY53_0456</name>
</gene>
<evidence type="ECO:0000256" key="5">
    <source>
        <dbReference type="ARBA" id="ARBA00022692"/>
    </source>
</evidence>
<evidence type="ECO:0000313" key="11">
    <source>
        <dbReference type="EMBL" id="RIA55393.1"/>
    </source>
</evidence>
<proteinExistence type="inferred from homology"/>
<comment type="subcellular location">
    <subcellularLocation>
        <location evidence="1 9">Cell inner membrane</location>
        <topology evidence="1 9">Multi-pass membrane protein</topology>
    </subcellularLocation>
</comment>
<dbReference type="GO" id="GO:0005886">
    <property type="term" value="C:plasma membrane"/>
    <property type="evidence" value="ECO:0007669"/>
    <property type="project" value="UniProtKB-SubCell"/>
</dbReference>
<evidence type="ECO:0000256" key="2">
    <source>
        <dbReference type="ARBA" id="ARBA00022448"/>
    </source>
</evidence>
<evidence type="ECO:0000256" key="7">
    <source>
        <dbReference type="ARBA" id="ARBA00023136"/>
    </source>
</evidence>
<dbReference type="PANTHER" id="PTHR35011:SF4">
    <property type="entry name" value="SLL1102 PROTEIN"/>
    <property type="match status" value="1"/>
</dbReference>
<evidence type="ECO:0000256" key="1">
    <source>
        <dbReference type="ARBA" id="ARBA00004429"/>
    </source>
</evidence>
<keyword evidence="3" id="KW-1003">Cell membrane</keyword>
<comment type="function">
    <text evidence="9">Part of the tripartite ATP-independent periplasmic (TRAP) transport system.</text>
</comment>
<keyword evidence="2 9" id="KW-0813">Transport</keyword>
<evidence type="ECO:0000256" key="6">
    <source>
        <dbReference type="ARBA" id="ARBA00022989"/>
    </source>
</evidence>
<comment type="subunit">
    <text evidence="9">The complex comprises the extracytoplasmic solute receptor protein and the two transmembrane proteins.</text>
</comment>
<dbReference type="GO" id="GO:0022857">
    <property type="term" value="F:transmembrane transporter activity"/>
    <property type="evidence" value="ECO:0007669"/>
    <property type="project" value="UniProtKB-UniRule"/>
</dbReference>
<dbReference type="EMBL" id="QXDF01000001">
    <property type="protein sequence ID" value="RIA55393.1"/>
    <property type="molecule type" value="Genomic_DNA"/>
</dbReference>
<feature type="transmembrane region" description="Helical" evidence="9">
    <location>
        <begin position="137"/>
        <end position="156"/>
    </location>
</feature>
<evidence type="ECO:0000259" key="10">
    <source>
        <dbReference type="Pfam" id="PF04290"/>
    </source>
</evidence>
<dbReference type="OrthoDB" id="9794346at2"/>